<dbReference type="GO" id="GO:0009254">
    <property type="term" value="P:peptidoglycan turnover"/>
    <property type="evidence" value="ECO:0007669"/>
    <property type="project" value="InterPro"/>
</dbReference>
<dbReference type="GO" id="GO:0005524">
    <property type="term" value="F:ATP binding"/>
    <property type="evidence" value="ECO:0007669"/>
    <property type="project" value="InterPro"/>
</dbReference>
<dbReference type="GO" id="GO:0016773">
    <property type="term" value="F:phosphotransferase activity, alcohol group as acceptor"/>
    <property type="evidence" value="ECO:0007669"/>
    <property type="project" value="InterPro"/>
</dbReference>
<organism evidence="1 2">
    <name type="scientific">Anaeramoeba ignava</name>
    <name type="common">Anaerobic marine amoeba</name>
    <dbReference type="NCBI Taxonomy" id="1746090"/>
    <lineage>
        <taxon>Eukaryota</taxon>
        <taxon>Metamonada</taxon>
        <taxon>Anaeramoebidae</taxon>
        <taxon>Anaeramoeba</taxon>
    </lineage>
</organism>
<sequence>MEYKVIGLMSGTSLDGVDIAYCIFQQKENKWEFKIEKAETIEYQEEWRKKLRNIENSTAFDFVKTNIEYGIFLGNLVKNFIEKNQINPKLIGSHGHTIFHQPDQQITCQIGDGAMISAISQLPVVCDFRKLDVALNGQGAPLVPIGDLLLFSDFPICLNIGGIANVSFDLNGIRIAFDICPANMVLNFLSEKKGELFDSNGKMAKNGNLDEELLTKLNSLDFYNKNEPKSLGKEWVFQKIIPILNDSQISIEDKLRTFSEHISFQIAKSLQKLEKSLNLLITGGGAYNSFLVQKIQEKTHHNVVIPSKEIIDYKEALIFAFLALLRKNNQINTLKSVTGAKKDSIGGCLYFN</sequence>
<keyword evidence="2" id="KW-1185">Reference proteome</keyword>
<dbReference type="PANTHER" id="PTHR30605:SF0">
    <property type="entry name" value="ANHYDRO-N-ACETYLMURAMIC ACID KINASE"/>
    <property type="match status" value="1"/>
</dbReference>
<gene>
    <name evidence="1" type="ORF">M0811_14732</name>
</gene>
<dbReference type="GO" id="GO:0006040">
    <property type="term" value="P:amino sugar metabolic process"/>
    <property type="evidence" value="ECO:0007669"/>
    <property type="project" value="InterPro"/>
</dbReference>
<dbReference type="Gene3D" id="3.30.420.40">
    <property type="match status" value="2"/>
</dbReference>
<dbReference type="NCBIfam" id="NF007144">
    <property type="entry name" value="PRK09585.2-3"/>
    <property type="match status" value="1"/>
</dbReference>
<dbReference type="PANTHER" id="PTHR30605">
    <property type="entry name" value="ANHYDRO-N-ACETYLMURAMIC ACID KINASE"/>
    <property type="match status" value="1"/>
</dbReference>
<reference evidence="1" key="1">
    <citation type="submission" date="2022-10" db="EMBL/GenBank/DDBJ databases">
        <title>Novel sulphate-reducing endosymbionts in the free-living metamonad Anaeramoeba.</title>
        <authorList>
            <person name="Jerlstrom-Hultqvist J."/>
            <person name="Cepicka I."/>
            <person name="Gallot-Lavallee L."/>
            <person name="Salas-Leiva D."/>
            <person name="Curtis B.A."/>
            <person name="Zahonova K."/>
            <person name="Pipaliya S."/>
            <person name="Dacks J."/>
            <person name="Roger A.J."/>
        </authorList>
    </citation>
    <scope>NUCLEOTIDE SEQUENCE</scope>
    <source>
        <strain evidence="1">BMAN</strain>
    </source>
</reference>
<dbReference type="OMA" id="TGPGNMV"/>
<dbReference type="GO" id="GO:0016301">
    <property type="term" value="F:kinase activity"/>
    <property type="evidence" value="ECO:0007669"/>
    <property type="project" value="UniProtKB-KW"/>
</dbReference>
<name>A0A9Q0LRZ8_ANAIG</name>
<comment type="caution">
    <text evidence="1">The sequence shown here is derived from an EMBL/GenBank/DDBJ whole genome shotgun (WGS) entry which is preliminary data.</text>
</comment>
<protein>
    <submittedName>
        <fullName evidence="1">Anhydro-n-acetylmuramic acid kinase</fullName>
    </submittedName>
</protein>
<dbReference type="SUPFAM" id="SSF53067">
    <property type="entry name" value="Actin-like ATPase domain"/>
    <property type="match status" value="1"/>
</dbReference>
<dbReference type="Pfam" id="PF03702">
    <property type="entry name" value="AnmK"/>
    <property type="match status" value="1"/>
</dbReference>
<dbReference type="EMBL" id="JAPDFW010000046">
    <property type="protein sequence ID" value="KAJ5078741.1"/>
    <property type="molecule type" value="Genomic_DNA"/>
</dbReference>
<dbReference type="Proteomes" id="UP001149090">
    <property type="component" value="Unassembled WGS sequence"/>
</dbReference>
<proteinExistence type="predicted"/>
<dbReference type="InterPro" id="IPR043129">
    <property type="entry name" value="ATPase_NBD"/>
</dbReference>
<accession>A0A9Q0LRZ8</accession>
<evidence type="ECO:0000313" key="2">
    <source>
        <dbReference type="Proteomes" id="UP001149090"/>
    </source>
</evidence>
<evidence type="ECO:0000313" key="1">
    <source>
        <dbReference type="EMBL" id="KAJ5078741.1"/>
    </source>
</evidence>
<dbReference type="InterPro" id="IPR005338">
    <property type="entry name" value="Anhydro_N_Ac-Mur_kinase"/>
</dbReference>
<keyword evidence="1" id="KW-0808">Transferase</keyword>
<keyword evidence="1" id="KW-0418">Kinase</keyword>
<dbReference type="OrthoDB" id="5427593at2759"/>
<dbReference type="AlphaFoldDB" id="A0A9Q0LRZ8"/>